<gene>
    <name evidence="2" type="ORF">SAMN04488122_5276</name>
</gene>
<dbReference type="EMBL" id="FOJG01000002">
    <property type="protein sequence ID" value="SEW52981.1"/>
    <property type="molecule type" value="Genomic_DNA"/>
</dbReference>
<dbReference type="Gene3D" id="2.80.10.50">
    <property type="match status" value="2"/>
</dbReference>
<feature type="domain" description="DUF5008" evidence="1">
    <location>
        <begin position="22"/>
        <end position="121"/>
    </location>
</feature>
<dbReference type="Proteomes" id="UP000199310">
    <property type="component" value="Unassembled WGS sequence"/>
</dbReference>
<accession>A0A1I0SBX1</accession>
<reference evidence="3" key="1">
    <citation type="submission" date="2016-10" db="EMBL/GenBank/DDBJ databases">
        <authorList>
            <person name="Varghese N."/>
            <person name="Submissions S."/>
        </authorList>
    </citation>
    <scope>NUCLEOTIDE SEQUENCE [LARGE SCALE GENOMIC DNA]</scope>
    <source>
        <strain evidence="3">DSM 3695</strain>
    </source>
</reference>
<dbReference type="InterPro" id="IPR013783">
    <property type="entry name" value="Ig-like_fold"/>
</dbReference>
<dbReference type="PROSITE" id="PS51257">
    <property type="entry name" value="PROKAR_LIPOPROTEIN"/>
    <property type="match status" value="1"/>
</dbReference>
<dbReference type="Gene3D" id="2.60.40.10">
    <property type="entry name" value="Immunoglobulins"/>
    <property type="match status" value="1"/>
</dbReference>
<evidence type="ECO:0000313" key="3">
    <source>
        <dbReference type="Proteomes" id="UP000199310"/>
    </source>
</evidence>
<evidence type="ECO:0000259" key="1">
    <source>
        <dbReference type="Pfam" id="PF16400"/>
    </source>
</evidence>
<dbReference type="AlphaFoldDB" id="A0A1I0SBX1"/>
<sequence length="534" mass="58131">MRCISRFYNAILLSGICMVLLGSCKNNQDKVYDDPYAGGKPPLGVRMSTDFPSPRLGDPGTVVTYKATGLVPYKSKLKFFINGEVAEVVAVDSVSIQVKVPENASTGIGYVTVDDKIVFGPVFRVNGKLTQDNTFKALVGSNGNISQVMPLPDGRMILIGGFNNYENKGSVKPLNRIVLVSKDGELDRSLQVGDALPTGYLNNISTLPNGKMVISGSFSTYDIHRGEVSNITVLNSNGTIDSMVVRTFLDQDTVPAFNGGVDGSIQRAFVHGSTITAAGNFNFYLQRVYGKSDYRRKRDSLVTDSVRIKSVVRFFADGSLDSSFNYNFLLHRSNDGPNGPVNDAFMQEDGKLILVGRFTRYNNESVNYIVRLNTDGSIDRTFKVGIGADNYISSLTYNEAKRKFTLSGGFTSFDGKVQNGLAILNEDGSLDPVFKGATKNNDDTYYYAKQLSNGMVLVSGYFKNYGGVHRGQLMLLDGTGALAKGYNTTGDMDGIVTGVYETKNFAGQLQLLITGSFGKFDEQPLGNISRLLVK</sequence>
<dbReference type="STRING" id="29529.SAMN04488122_5276"/>
<dbReference type="Pfam" id="PF16400">
    <property type="entry name" value="DUF5008"/>
    <property type="match status" value="1"/>
</dbReference>
<dbReference type="InterPro" id="IPR013431">
    <property type="entry name" value="Delta_60_rpt"/>
</dbReference>
<evidence type="ECO:0000313" key="2">
    <source>
        <dbReference type="EMBL" id="SEW52981.1"/>
    </source>
</evidence>
<dbReference type="RefSeq" id="WP_177192338.1">
    <property type="nucleotide sequence ID" value="NZ_FOJG01000002.1"/>
</dbReference>
<name>A0A1I0SBX1_9BACT</name>
<keyword evidence="3" id="KW-1185">Reference proteome</keyword>
<organism evidence="2 3">
    <name type="scientific">Chitinophaga arvensicola</name>
    <dbReference type="NCBI Taxonomy" id="29529"/>
    <lineage>
        <taxon>Bacteria</taxon>
        <taxon>Pseudomonadati</taxon>
        <taxon>Bacteroidota</taxon>
        <taxon>Chitinophagia</taxon>
        <taxon>Chitinophagales</taxon>
        <taxon>Chitinophagaceae</taxon>
        <taxon>Chitinophaga</taxon>
    </lineage>
</organism>
<dbReference type="Pfam" id="PF17164">
    <property type="entry name" value="DUF5122"/>
    <property type="match status" value="4"/>
</dbReference>
<dbReference type="SUPFAM" id="SSF82171">
    <property type="entry name" value="DPP6 N-terminal domain-like"/>
    <property type="match status" value="1"/>
</dbReference>
<protein>
    <recommendedName>
        <fullName evidence="1">DUF5008 domain-containing protein</fullName>
    </recommendedName>
</protein>
<dbReference type="InterPro" id="IPR032175">
    <property type="entry name" value="DUF5008"/>
</dbReference>
<proteinExistence type="predicted"/>